<name>A0ABU3I9I5_9ACTO</name>
<protein>
    <submittedName>
        <fullName evidence="11">FAD-binding and (Fe-S)-binding domain-containing protein</fullName>
    </submittedName>
</protein>
<evidence type="ECO:0000259" key="10">
    <source>
        <dbReference type="PROSITE" id="PS51387"/>
    </source>
</evidence>
<dbReference type="Gene3D" id="3.30.465.10">
    <property type="match status" value="1"/>
</dbReference>
<evidence type="ECO:0000256" key="8">
    <source>
        <dbReference type="SAM" id="MobiDB-lite"/>
    </source>
</evidence>
<dbReference type="InterPro" id="IPR006094">
    <property type="entry name" value="Oxid_FAD_bind_N"/>
</dbReference>
<comment type="caution">
    <text evidence="11">The sequence shown here is derived from an EMBL/GenBank/DDBJ whole genome shotgun (WGS) entry which is preliminary data.</text>
</comment>
<sequence length="1039" mass="112237">MSTLPLPALFTDAPGTNVPPPRVYQKFADALAGCRGELDFTTLARTIYSSDAGNYRVVPQCVFAPFNKDEAILAIRSALALGIAITPRGSGTSCAGNAIGPQLVMDYARHMNRVLEIDPHTRTAVVEPGCIEGTLQAQAGKYGLRFGPDPSTQNRCTIGGMAGNNACGPRAMAWGKTSANVLGLEVIDGAGRHYYAESGDLSAVNGLEELVDANLEPIRKHMGRFNRQVSGYSLEYLLPENGRNLASALVGSEGTLVSILQLKVRLVEVPPNPVLVAVGYADMIAAGDDVPTVLKYKPLAVEGLDSRLVEVVRDHKGPGAVPALPDGNGWLLCEVGGEDLSTAMATAQELAAAVNSEDVRVYPPGEDAVRLWRIRADGAGLGGRTPRVRDEQGKTIGGNEQAWPGWEDAAVPPEYLGDYLRDFTALMREHGVDGLLYGHFGDGCVHVRLDMPLGSKAGVGRSRAFLEDCARLVGRYRGSISGEHGDGRSRSELLRHMYPAKIVELFAQVKHLFDPNNLMNPGVLTRPLAVDVNQREGTRKNAQSVAPDPFDVGLRRLHARAVDVDGGFFFREDHGDFTTAVHRCTGVSKCRVDNSASGGFMCPSYLATREETDSTRGRARVLEELTNGGLVARWDDPNVTRALDLCLACKACATDCPAGVDMAKYRSEALWRRYRNRIRPLTHYLLGRLPSITRLSASMPLGARFINALMAVPTLKNMVFNLVGIDSRRPMPKLQDHRFSKVARGYLRQERKGTPSQHKADVHKATPTPGTSTEMPDSQTRTPGTPTDAEGRRYVLLWADSFSEALDDAGAYDSLQLLVKAGYKPLLPPEDTCCGLTWITTGQLPQARKKLEHLTRVLLPFVRAGVPIVGVEPSCTAVLRDDIKDLLPDSKVAGEIAAATCTLAELLTDERTRPADTGWLPNLEGKTVVAQPHCHQYSVMGWGADEQLLKFAGANVIKLSGCCGLAGNFGMEKGHYDVSVQVANHSLLPQLAKYPQAIFLADGFSCRTQAEQLAGRRGRHLATLLLKGVKGTALGNATP</sequence>
<organism evidence="11 12">
    <name type="scientific">Gleimia hominis</name>
    <dbReference type="NCBI Taxonomy" id="595468"/>
    <lineage>
        <taxon>Bacteria</taxon>
        <taxon>Bacillati</taxon>
        <taxon>Actinomycetota</taxon>
        <taxon>Actinomycetes</taxon>
        <taxon>Actinomycetales</taxon>
        <taxon>Actinomycetaceae</taxon>
        <taxon>Gleimia</taxon>
    </lineage>
</organism>
<dbReference type="RefSeq" id="WP_313272333.1">
    <property type="nucleotide sequence ID" value="NZ_JASXSX010000001.1"/>
</dbReference>
<feature type="compositionally biased region" description="Basic and acidic residues" evidence="8">
    <location>
        <begin position="749"/>
        <end position="764"/>
    </location>
</feature>
<dbReference type="PANTHER" id="PTHR11748:SF119">
    <property type="entry name" value="D-2-HYDROXYGLUTARATE DEHYDROGENASE"/>
    <property type="match status" value="1"/>
</dbReference>
<evidence type="ECO:0000259" key="9">
    <source>
        <dbReference type="PROSITE" id="PS51379"/>
    </source>
</evidence>
<dbReference type="PANTHER" id="PTHR11748">
    <property type="entry name" value="D-LACTATE DEHYDROGENASE"/>
    <property type="match status" value="1"/>
</dbReference>
<evidence type="ECO:0000313" key="11">
    <source>
        <dbReference type="EMBL" id="MDT3767037.1"/>
    </source>
</evidence>
<evidence type="ECO:0000256" key="6">
    <source>
        <dbReference type="ARBA" id="ARBA00023004"/>
    </source>
</evidence>
<dbReference type="Gene3D" id="1.10.45.10">
    <property type="entry name" value="Vanillyl-alcohol Oxidase, Chain A, domain 4"/>
    <property type="match status" value="1"/>
</dbReference>
<dbReference type="SUPFAM" id="SSF55103">
    <property type="entry name" value="FAD-linked oxidases, C-terminal domain"/>
    <property type="match status" value="1"/>
</dbReference>
<dbReference type="EMBL" id="JASXSX010000001">
    <property type="protein sequence ID" value="MDT3767037.1"/>
    <property type="molecule type" value="Genomic_DNA"/>
</dbReference>
<dbReference type="InterPro" id="IPR036318">
    <property type="entry name" value="FAD-bd_PCMH-like_sf"/>
</dbReference>
<gene>
    <name evidence="11" type="ORF">QS713_03015</name>
</gene>
<keyword evidence="12" id="KW-1185">Reference proteome</keyword>
<dbReference type="InterPro" id="IPR004113">
    <property type="entry name" value="FAD-bd_oxidored_4_C"/>
</dbReference>
<dbReference type="InterPro" id="IPR017896">
    <property type="entry name" value="4Fe4S_Fe-S-bd"/>
</dbReference>
<dbReference type="Pfam" id="PF13183">
    <property type="entry name" value="Fer4_8"/>
    <property type="match status" value="1"/>
</dbReference>
<dbReference type="InterPro" id="IPR016171">
    <property type="entry name" value="Vanillyl_alc_oxidase_C-sub2"/>
</dbReference>
<feature type="region of interest" description="Disordered" evidence="8">
    <location>
        <begin position="749"/>
        <end position="789"/>
    </location>
</feature>
<evidence type="ECO:0000256" key="3">
    <source>
        <dbReference type="ARBA" id="ARBA00022723"/>
    </source>
</evidence>
<dbReference type="SUPFAM" id="SSF46548">
    <property type="entry name" value="alpha-helical ferredoxin"/>
    <property type="match status" value="1"/>
</dbReference>
<dbReference type="InterPro" id="IPR017900">
    <property type="entry name" value="4Fe4S_Fe_S_CS"/>
</dbReference>
<dbReference type="Gene3D" id="3.30.70.2740">
    <property type="match status" value="1"/>
</dbReference>
<comment type="cofactor">
    <cofactor evidence="1">
        <name>FAD</name>
        <dbReference type="ChEBI" id="CHEBI:57692"/>
    </cofactor>
</comment>
<keyword evidence="7" id="KW-0411">Iron-sulfur</keyword>
<dbReference type="InterPro" id="IPR016166">
    <property type="entry name" value="FAD-bd_PCMH"/>
</dbReference>
<dbReference type="PROSITE" id="PS51387">
    <property type="entry name" value="FAD_PCMH"/>
    <property type="match status" value="1"/>
</dbReference>
<keyword evidence="2" id="KW-0285">Flavoprotein</keyword>
<keyword evidence="3" id="KW-0479">Metal-binding</keyword>
<evidence type="ECO:0000256" key="2">
    <source>
        <dbReference type="ARBA" id="ARBA00022630"/>
    </source>
</evidence>
<evidence type="ECO:0000256" key="4">
    <source>
        <dbReference type="ARBA" id="ARBA00022827"/>
    </source>
</evidence>
<feature type="compositionally biased region" description="Polar residues" evidence="8">
    <location>
        <begin position="768"/>
        <end position="785"/>
    </location>
</feature>
<keyword evidence="5" id="KW-0560">Oxidoreductase</keyword>
<keyword evidence="6" id="KW-0408">Iron</keyword>
<dbReference type="PROSITE" id="PS00198">
    <property type="entry name" value="4FE4S_FER_1"/>
    <property type="match status" value="1"/>
</dbReference>
<evidence type="ECO:0000256" key="7">
    <source>
        <dbReference type="ARBA" id="ARBA00023014"/>
    </source>
</evidence>
<keyword evidence="4" id="KW-0274">FAD</keyword>
<dbReference type="SUPFAM" id="SSF56176">
    <property type="entry name" value="FAD-binding/transporter-associated domain-like"/>
    <property type="match status" value="1"/>
</dbReference>
<evidence type="ECO:0000313" key="12">
    <source>
        <dbReference type="Proteomes" id="UP001247542"/>
    </source>
</evidence>
<evidence type="ECO:0000256" key="1">
    <source>
        <dbReference type="ARBA" id="ARBA00001974"/>
    </source>
</evidence>
<dbReference type="Proteomes" id="UP001247542">
    <property type="component" value="Unassembled WGS sequence"/>
</dbReference>
<dbReference type="InterPro" id="IPR016169">
    <property type="entry name" value="FAD-bd_PCMH_sub2"/>
</dbReference>
<reference evidence="11 12" key="1">
    <citation type="submission" date="2023-06" db="EMBL/GenBank/DDBJ databases">
        <title>Draft genome sequence of Gleimia hominis type strain CCUG 57540T.</title>
        <authorList>
            <person name="Salva-Serra F."/>
            <person name="Cardew S."/>
            <person name="Jensie Markopoulos S."/>
            <person name="Ohlen M."/>
            <person name="Inganas E."/>
            <person name="Svensson-Stadler L."/>
            <person name="Moore E.R.B."/>
        </authorList>
    </citation>
    <scope>NUCLEOTIDE SEQUENCE [LARGE SCALE GENOMIC DNA]</scope>
    <source>
        <strain evidence="11 12">CCUG 57540</strain>
    </source>
</reference>
<dbReference type="InterPro" id="IPR016164">
    <property type="entry name" value="FAD-linked_Oxase-like_C"/>
</dbReference>
<accession>A0ABU3I9I5</accession>
<evidence type="ECO:0000256" key="5">
    <source>
        <dbReference type="ARBA" id="ARBA00023002"/>
    </source>
</evidence>
<feature type="domain" description="FAD-binding PCMH-type" evidence="10">
    <location>
        <begin position="55"/>
        <end position="269"/>
    </location>
</feature>
<dbReference type="Pfam" id="PF01565">
    <property type="entry name" value="FAD_binding_4"/>
    <property type="match status" value="1"/>
</dbReference>
<proteinExistence type="predicted"/>
<feature type="domain" description="4Fe-4S ferredoxin-type" evidence="9">
    <location>
        <begin position="637"/>
        <end position="666"/>
    </location>
</feature>
<dbReference type="Pfam" id="PF02913">
    <property type="entry name" value="FAD-oxidase_C"/>
    <property type="match status" value="1"/>
</dbReference>
<dbReference type="PROSITE" id="PS51379">
    <property type="entry name" value="4FE4S_FER_2"/>
    <property type="match status" value="1"/>
</dbReference>